<organism evidence="1">
    <name type="scientific">Solanum chilense</name>
    <name type="common">Tomato</name>
    <name type="synonym">Lycopersicon chilense</name>
    <dbReference type="NCBI Taxonomy" id="4083"/>
    <lineage>
        <taxon>Eukaryota</taxon>
        <taxon>Viridiplantae</taxon>
        <taxon>Streptophyta</taxon>
        <taxon>Embryophyta</taxon>
        <taxon>Tracheophyta</taxon>
        <taxon>Spermatophyta</taxon>
        <taxon>Magnoliopsida</taxon>
        <taxon>eudicotyledons</taxon>
        <taxon>Gunneridae</taxon>
        <taxon>Pentapetalae</taxon>
        <taxon>asterids</taxon>
        <taxon>lamiids</taxon>
        <taxon>Solanales</taxon>
        <taxon>Solanaceae</taxon>
        <taxon>Solanoideae</taxon>
        <taxon>Solaneae</taxon>
        <taxon>Solanum</taxon>
        <taxon>Solanum subgen. Lycopersicon</taxon>
    </lineage>
</organism>
<dbReference type="PANTHER" id="PTHR47481">
    <property type="match status" value="1"/>
</dbReference>
<proteinExistence type="predicted"/>
<dbReference type="PANTHER" id="PTHR47481:SF21">
    <property type="entry name" value="BASIC-LEUCINE ZIPPER TRANSCRIPTION FACTOR Q-RELATED"/>
    <property type="match status" value="1"/>
</dbReference>
<dbReference type="AlphaFoldDB" id="A0A6N2ADM7"/>
<evidence type="ECO:0000313" key="1">
    <source>
        <dbReference type="EMBL" id="TMW80286.1"/>
    </source>
</evidence>
<evidence type="ECO:0008006" key="2">
    <source>
        <dbReference type="Google" id="ProtNLM"/>
    </source>
</evidence>
<accession>A0A6N2ADM7</accession>
<dbReference type="Pfam" id="PF14223">
    <property type="entry name" value="Retrotran_gag_2"/>
    <property type="match status" value="1"/>
</dbReference>
<feature type="non-terminal residue" evidence="1">
    <location>
        <position position="158"/>
    </location>
</feature>
<name>A0A6N2ADM7_SOLCI</name>
<reference evidence="1" key="1">
    <citation type="submission" date="2019-05" db="EMBL/GenBank/DDBJ databases">
        <title>The de novo reference genome and transcriptome assemblies of the wild tomato species Solanum chilense.</title>
        <authorList>
            <person name="Stam R."/>
            <person name="Nosenko T."/>
            <person name="Hoerger A.C."/>
            <person name="Stephan W."/>
            <person name="Seidel M.A."/>
            <person name="Kuhn J.M.M."/>
            <person name="Haberer G."/>
            <person name="Tellier A."/>
        </authorList>
    </citation>
    <scope>NUCLEOTIDE SEQUENCE</scope>
    <source>
        <tissue evidence="1">Mature leaves</tissue>
    </source>
</reference>
<gene>
    <name evidence="1" type="ORF">EJD97_021849</name>
</gene>
<dbReference type="EMBL" id="RXGB01067655">
    <property type="protein sequence ID" value="TMW80286.1"/>
    <property type="molecule type" value="Genomic_DNA"/>
</dbReference>
<sequence length="158" mass="17481">MTNNNGNNPRVVNADNTTSTNIIIQLLIKLSGGHNFATWKAQFSMLMYGYNLFGHLDGTSPSPSRMITLGTNISPNPAFLTWFRQDQLIQNALMASVEPTIAPTVAAADSAKSAWDALHTTYANKSQTRVFSLRDQLARVTKDSRSITEYIHTIRSFS</sequence>
<comment type="caution">
    <text evidence="1">The sequence shown here is derived from an EMBL/GenBank/DDBJ whole genome shotgun (WGS) entry which is preliminary data.</text>
</comment>
<protein>
    <recommendedName>
        <fullName evidence="2">Retrotransposon Copia-like N-terminal domain-containing protein</fullName>
    </recommendedName>
</protein>